<keyword evidence="6" id="KW-1185">Reference proteome</keyword>
<dbReference type="GO" id="GO:0004519">
    <property type="term" value="F:endonuclease activity"/>
    <property type="evidence" value="ECO:0007669"/>
    <property type="project" value="UniProtKB-KW"/>
</dbReference>
<accession>A0ABS1IYK4</accession>
<protein>
    <submittedName>
        <fullName evidence="5">Restriction endonuclease subunit S</fullName>
    </submittedName>
</protein>
<dbReference type="Gene3D" id="3.90.220.20">
    <property type="entry name" value="DNA methylase specificity domains"/>
    <property type="match status" value="2"/>
</dbReference>
<evidence type="ECO:0000259" key="4">
    <source>
        <dbReference type="Pfam" id="PF01420"/>
    </source>
</evidence>
<evidence type="ECO:0000256" key="1">
    <source>
        <dbReference type="ARBA" id="ARBA00010923"/>
    </source>
</evidence>
<dbReference type="EMBL" id="JAEPRJ010000001">
    <property type="protein sequence ID" value="MBK5896968.1"/>
    <property type="molecule type" value="Genomic_DNA"/>
</dbReference>
<dbReference type="PANTHER" id="PTHR30408">
    <property type="entry name" value="TYPE-1 RESTRICTION ENZYME ECOKI SPECIFICITY PROTEIN"/>
    <property type="match status" value="1"/>
</dbReference>
<dbReference type="Proteomes" id="UP000604730">
    <property type="component" value="Unassembled WGS sequence"/>
</dbReference>
<dbReference type="RefSeq" id="WP_208428489.1">
    <property type="nucleotide sequence ID" value="NZ_JAEPRJ010000001.1"/>
</dbReference>
<evidence type="ECO:0000313" key="5">
    <source>
        <dbReference type="EMBL" id="MBK5896968.1"/>
    </source>
</evidence>
<comment type="caution">
    <text evidence="5">The sequence shown here is derived from an EMBL/GenBank/DDBJ whole genome shotgun (WGS) entry which is preliminary data.</text>
</comment>
<dbReference type="Pfam" id="PF01420">
    <property type="entry name" value="Methylase_S"/>
    <property type="match status" value="1"/>
</dbReference>
<evidence type="ECO:0000256" key="3">
    <source>
        <dbReference type="ARBA" id="ARBA00023125"/>
    </source>
</evidence>
<feature type="domain" description="Type I restriction modification DNA specificity" evidence="4">
    <location>
        <begin position="14"/>
        <end position="192"/>
    </location>
</feature>
<evidence type="ECO:0000313" key="6">
    <source>
        <dbReference type="Proteomes" id="UP000604730"/>
    </source>
</evidence>
<comment type="similarity">
    <text evidence="1">Belongs to the type-I restriction system S methylase family.</text>
</comment>
<name>A0ABS1IYK4_9FIRM</name>
<keyword evidence="3" id="KW-0238">DNA-binding</keyword>
<dbReference type="SUPFAM" id="SSF116734">
    <property type="entry name" value="DNA methylase specificity domain"/>
    <property type="match status" value="2"/>
</dbReference>
<keyword evidence="2" id="KW-0680">Restriction system</keyword>
<dbReference type="InterPro" id="IPR000055">
    <property type="entry name" value="Restrct_endonuc_typeI_TRD"/>
</dbReference>
<proteinExistence type="inferred from homology"/>
<dbReference type="InterPro" id="IPR052021">
    <property type="entry name" value="Type-I_RS_S_subunit"/>
</dbReference>
<gene>
    <name evidence="5" type="ORF">JJN12_04100</name>
</gene>
<reference evidence="5 6" key="1">
    <citation type="submission" date="2021-01" db="EMBL/GenBank/DDBJ databases">
        <title>Isolation and description of Catonella massiliensis sp. nov., a novel Catonella species, isolated from a stable periodontitis subject.</title>
        <authorList>
            <person name="Antezack A."/>
            <person name="Boxberger M."/>
            <person name="La Scola B."/>
            <person name="Monnet-Corti V."/>
        </authorList>
    </citation>
    <scope>NUCLEOTIDE SEQUENCE [LARGE SCALE GENOMIC DNA]</scope>
    <source>
        <strain evidence="5 6">Marseille-Q4567</strain>
    </source>
</reference>
<keyword evidence="5" id="KW-0540">Nuclease</keyword>
<keyword evidence="5" id="KW-0378">Hydrolase</keyword>
<dbReference type="InterPro" id="IPR044946">
    <property type="entry name" value="Restrct_endonuc_typeI_TRD_sf"/>
</dbReference>
<evidence type="ECO:0000256" key="2">
    <source>
        <dbReference type="ARBA" id="ARBA00022747"/>
    </source>
</evidence>
<keyword evidence="5" id="KW-0255">Endonuclease</keyword>
<organism evidence="5 6">
    <name type="scientific">Catonella massiliensis</name>
    <dbReference type="NCBI Taxonomy" id="2799636"/>
    <lineage>
        <taxon>Bacteria</taxon>
        <taxon>Bacillati</taxon>
        <taxon>Bacillota</taxon>
        <taxon>Clostridia</taxon>
        <taxon>Lachnospirales</taxon>
        <taxon>Lachnospiraceae</taxon>
        <taxon>Catonella</taxon>
    </lineage>
</organism>
<sequence length="406" mass="47339">MANKPNIRFKGFTDDWEQRKLGEICERLTRKNKDNESDLPLTISSQHGLIDQRDFFNKVVAAKDMSEYYLLQKGEFAYNKSYSNGYDYGSIKRLNSYEKGCLSTLYICFKLISDKVNSDYLECYFDTLAWYHDVSQICSEGARNHGLLNVDVKAFFTEVTVKLPVDVKEQQQISAILHSLDHLITLHQRKCDETKKLKKFMLQKMFPKNGEKNPEIRFAGFTDDWEQRKLGEVFKEYSEKNHTELPALTIIQGGGTVLRDKSDRALQYDKSNLSTYKMVKKDDFIVHLRSFEGGLEKANSSGIISPAYHTFHGENTDCRFFYPFFRSRQFIDVLLKPHVYGIRDGKSIDIEGMKSILLPLPTYDEQRRIGNYIENLDHLITLHQRKCDNLKLIKKFMLQNMFPKKG</sequence>
<dbReference type="PANTHER" id="PTHR30408:SF12">
    <property type="entry name" value="TYPE I RESTRICTION ENZYME MJAVIII SPECIFICITY SUBUNIT"/>
    <property type="match status" value="1"/>
</dbReference>